<keyword evidence="4 8" id="KW-1133">Transmembrane helix</keyword>
<keyword evidence="2 8" id="KW-0812">Transmembrane</keyword>
<dbReference type="SUPFAM" id="SSF46565">
    <property type="entry name" value="Chaperone J-domain"/>
    <property type="match status" value="1"/>
</dbReference>
<dbReference type="InterPro" id="IPR036869">
    <property type="entry name" value="J_dom_sf"/>
</dbReference>
<dbReference type="PANTHER" id="PTHR12763">
    <property type="match status" value="1"/>
</dbReference>
<evidence type="ECO:0000256" key="8">
    <source>
        <dbReference type="SAM" id="Phobius"/>
    </source>
</evidence>
<proteinExistence type="inferred from homology"/>
<evidence type="ECO:0000256" key="1">
    <source>
        <dbReference type="ARBA" id="ARBA00004434"/>
    </source>
</evidence>
<dbReference type="CDD" id="cd06257">
    <property type="entry name" value="DnaJ"/>
    <property type="match status" value="1"/>
</dbReference>
<dbReference type="PANTHER" id="PTHR12763:SF28">
    <property type="entry name" value="GEO10507P1-RELATED"/>
    <property type="match status" value="1"/>
</dbReference>
<comment type="similarity">
    <text evidence="7">Belongs to the TIM14 family.</text>
</comment>
<gene>
    <name evidence="10" type="ORF">MNBD_ALPHA01-1668</name>
</gene>
<keyword evidence="5" id="KW-0496">Mitochondrion</keyword>
<dbReference type="Gene3D" id="1.10.287.110">
    <property type="entry name" value="DnaJ domain"/>
    <property type="match status" value="1"/>
</dbReference>
<evidence type="ECO:0000256" key="2">
    <source>
        <dbReference type="ARBA" id="ARBA00022692"/>
    </source>
</evidence>
<dbReference type="GO" id="GO:0005743">
    <property type="term" value="C:mitochondrial inner membrane"/>
    <property type="evidence" value="ECO:0007669"/>
    <property type="project" value="UniProtKB-SubCell"/>
</dbReference>
<dbReference type="AlphaFoldDB" id="A0A3B0TH04"/>
<organism evidence="10">
    <name type="scientific">hydrothermal vent metagenome</name>
    <dbReference type="NCBI Taxonomy" id="652676"/>
    <lineage>
        <taxon>unclassified sequences</taxon>
        <taxon>metagenomes</taxon>
        <taxon>ecological metagenomes</taxon>
    </lineage>
</organism>
<feature type="domain" description="J" evidence="9">
    <location>
        <begin position="100"/>
        <end position="149"/>
    </location>
</feature>
<evidence type="ECO:0000256" key="7">
    <source>
        <dbReference type="ARBA" id="ARBA00038105"/>
    </source>
</evidence>
<evidence type="ECO:0000256" key="6">
    <source>
        <dbReference type="ARBA" id="ARBA00023136"/>
    </source>
</evidence>
<dbReference type="PROSITE" id="PS50076">
    <property type="entry name" value="DNAJ_2"/>
    <property type="match status" value="1"/>
</dbReference>
<evidence type="ECO:0000259" key="9">
    <source>
        <dbReference type="PROSITE" id="PS50076"/>
    </source>
</evidence>
<comment type="subcellular location">
    <subcellularLocation>
        <location evidence="1">Mitochondrion inner membrane</location>
        <topology evidence="1">Single-pass membrane protein</topology>
    </subcellularLocation>
</comment>
<protein>
    <recommendedName>
        <fullName evidence="9">J domain-containing protein</fullName>
    </recommendedName>
</protein>
<sequence>MIYVFILIGFAFLLYAISQFMKKSNSQKMNRILRYGFAAVFGLLALFFVIIAKVIPIGGLLGLLSFMSARGSLWRLFGSEGNSRPGERASLANTPMTREEALDILGLSGNPDALEIRDAHHKMMLKMHPDQGGSDYFASKLNQARDILL</sequence>
<keyword evidence="6 8" id="KW-0472">Membrane</keyword>
<evidence type="ECO:0000256" key="3">
    <source>
        <dbReference type="ARBA" id="ARBA00022792"/>
    </source>
</evidence>
<keyword evidence="3" id="KW-0999">Mitochondrion inner membrane</keyword>
<name>A0A3B0TH04_9ZZZZ</name>
<reference evidence="10" key="1">
    <citation type="submission" date="2018-06" db="EMBL/GenBank/DDBJ databases">
        <authorList>
            <person name="Zhirakovskaya E."/>
        </authorList>
    </citation>
    <scope>NUCLEOTIDE SEQUENCE</scope>
</reference>
<dbReference type="InterPro" id="IPR001623">
    <property type="entry name" value="DnaJ_domain"/>
</dbReference>
<evidence type="ECO:0000256" key="4">
    <source>
        <dbReference type="ARBA" id="ARBA00022989"/>
    </source>
</evidence>
<accession>A0A3B0TH04</accession>
<dbReference type="EMBL" id="UOEJ01000236">
    <property type="protein sequence ID" value="VAW06326.1"/>
    <property type="molecule type" value="Genomic_DNA"/>
</dbReference>
<feature type="transmembrane region" description="Helical" evidence="8">
    <location>
        <begin position="34"/>
        <end position="67"/>
    </location>
</feature>
<evidence type="ECO:0000256" key="5">
    <source>
        <dbReference type="ARBA" id="ARBA00023128"/>
    </source>
</evidence>
<evidence type="ECO:0000313" key="10">
    <source>
        <dbReference type="EMBL" id="VAW06326.1"/>
    </source>
</evidence>